<organism evidence="2 4">
    <name type="scientific">Chromobacterium sphagni</name>
    <dbReference type="NCBI Taxonomy" id="1903179"/>
    <lineage>
        <taxon>Bacteria</taxon>
        <taxon>Pseudomonadati</taxon>
        <taxon>Pseudomonadota</taxon>
        <taxon>Betaproteobacteria</taxon>
        <taxon>Neisseriales</taxon>
        <taxon>Chromobacteriaceae</taxon>
        <taxon>Chromobacterium</taxon>
    </lineage>
</organism>
<dbReference type="OrthoDB" id="8595968at2"/>
<dbReference type="EMBL" id="MKCT01000001">
    <property type="protein sequence ID" value="OHX21512.1"/>
    <property type="molecule type" value="Genomic_DNA"/>
</dbReference>
<dbReference type="Proteomes" id="UP000180280">
    <property type="component" value="Unassembled WGS sequence"/>
</dbReference>
<keyword evidence="1" id="KW-0812">Transmembrane</keyword>
<evidence type="ECO:0000313" key="2">
    <source>
        <dbReference type="EMBL" id="OHX12403.1"/>
    </source>
</evidence>
<feature type="transmembrane region" description="Helical" evidence="1">
    <location>
        <begin position="38"/>
        <end position="56"/>
    </location>
</feature>
<feature type="transmembrane region" description="Helical" evidence="1">
    <location>
        <begin position="68"/>
        <end position="88"/>
    </location>
</feature>
<evidence type="ECO:0000313" key="5">
    <source>
        <dbReference type="Proteomes" id="UP000180280"/>
    </source>
</evidence>
<reference evidence="4 5" key="1">
    <citation type="submission" date="2016-09" db="EMBL/GenBank/DDBJ databases">
        <title>Chromobacterium muskegensis sp. nov., an insecticidal bacterium isolated from Sphagnum bogs.</title>
        <authorList>
            <person name="Sparks M.E."/>
            <person name="Blackburn M.B."/>
            <person name="Gundersen-Rindal D.E."/>
            <person name="Mitchell A."/>
            <person name="Farrar R."/>
            <person name="Kuhar D."/>
        </authorList>
    </citation>
    <scope>NUCLEOTIDE SEQUENCE [LARGE SCALE GENOMIC DNA]</scope>
    <source>
        <strain evidence="3 5">14B-1</strain>
        <strain evidence="2 4">37-2</strain>
    </source>
</reference>
<evidence type="ECO:0000256" key="1">
    <source>
        <dbReference type="SAM" id="Phobius"/>
    </source>
</evidence>
<gene>
    <name evidence="3" type="ORF">BI344_03005</name>
    <name evidence="2" type="ORF">BI347_02005</name>
</gene>
<evidence type="ECO:0000313" key="4">
    <source>
        <dbReference type="Proteomes" id="UP000180088"/>
    </source>
</evidence>
<dbReference type="AlphaFoldDB" id="A0A1S1WYM8"/>
<keyword evidence="1" id="KW-0472">Membrane</keyword>
<dbReference type="RefSeq" id="WP_071111467.1">
    <property type="nucleotide sequence ID" value="NZ_MKCS01000001.1"/>
</dbReference>
<feature type="transmembrane region" description="Helical" evidence="1">
    <location>
        <begin position="94"/>
        <end position="117"/>
    </location>
</feature>
<dbReference type="EMBL" id="MKCS01000001">
    <property type="protein sequence ID" value="OHX12403.1"/>
    <property type="molecule type" value="Genomic_DNA"/>
</dbReference>
<keyword evidence="1" id="KW-1133">Transmembrane helix</keyword>
<proteinExistence type="predicted"/>
<evidence type="ECO:0000313" key="3">
    <source>
        <dbReference type="EMBL" id="OHX21512.1"/>
    </source>
</evidence>
<accession>A0A1S1WYM8</accession>
<name>A0A1S1WYM8_9NEIS</name>
<sequence length="132" mass="14247">MGTWYVRAWAFAAIVSAIGHLTAPQFMAAGTVWAVSEGWQCEIAIFDLVLATYLLCRLHAEPESERQLVGLLCGLSLLLGLNHLYGGLLGHWGYLHIAGVLANGLAVLLGIGLLWPLRRSRVSAALSKRPQG</sequence>
<protein>
    <submittedName>
        <fullName evidence="2">Uncharacterized protein</fullName>
    </submittedName>
</protein>
<dbReference type="Proteomes" id="UP000180088">
    <property type="component" value="Unassembled WGS sequence"/>
</dbReference>
<comment type="caution">
    <text evidence="2">The sequence shown here is derived from an EMBL/GenBank/DDBJ whole genome shotgun (WGS) entry which is preliminary data.</text>
</comment>
<keyword evidence="5" id="KW-1185">Reference proteome</keyword>